<dbReference type="Pfam" id="PF08240">
    <property type="entry name" value="ADH_N"/>
    <property type="match status" value="1"/>
</dbReference>
<reference evidence="3 4" key="1">
    <citation type="submission" date="2019-09" db="EMBL/GenBank/DDBJ databases">
        <title>Goodfellowia gen. nov., a new genus of the Pseudonocardineae related to Actinoalloteichus, containing Goodfellowia coeruleoviolacea gen. nov., comb. nov. gen. nov., comb. nov.</title>
        <authorList>
            <person name="Labeda D."/>
        </authorList>
    </citation>
    <scope>NUCLEOTIDE SEQUENCE [LARGE SCALE GENOMIC DNA]</scope>
    <source>
        <strain evidence="3 4">AN110305</strain>
    </source>
</reference>
<evidence type="ECO:0000256" key="1">
    <source>
        <dbReference type="ARBA" id="ARBA00022857"/>
    </source>
</evidence>
<dbReference type="RefSeq" id="WP_149854028.1">
    <property type="nucleotide sequence ID" value="NZ_VUOB01000072.1"/>
</dbReference>
<accession>A0A5B2WPG1</accession>
<dbReference type="Proteomes" id="UP000323454">
    <property type="component" value="Unassembled WGS sequence"/>
</dbReference>
<dbReference type="InterPro" id="IPR036291">
    <property type="entry name" value="NAD(P)-bd_dom_sf"/>
</dbReference>
<dbReference type="OrthoDB" id="2665481at2"/>
<keyword evidence="1" id="KW-0521">NADP</keyword>
<sequence length="321" mass="33478">MTPVPATAIRFHEYGEPADVLREDRVEIPDPGAGRVRVRVTAAGLNPADWELCRGFMPAGLPRGIGYDVAGVVDAVGEHVDDIVIGELVFGTADFLTQPSAGAADVAILDSWHHVPEGLDPVAAAVLPMAVQTATWTLDAIGVEPGATLLVNGAGAMVGFAAAQIALRRGVRVIATAGSTYAAQLTAQGAQVTSYGAGMADRVRELAGGPVDFVFDAPPPNAGSIPELIAITGDPHRVMTISNHDEARRLGARVNLDHVTDPVPAATFLPDYAALAADGAFTVPIARTYPLGEWRSAVELGTSGHPRGKLVLLPEHNARHR</sequence>
<dbReference type="PANTHER" id="PTHR44154:SF1">
    <property type="entry name" value="QUINONE OXIDOREDUCTASE"/>
    <property type="match status" value="1"/>
</dbReference>
<dbReference type="Gene3D" id="3.90.180.10">
    <property type="entry name" value="Medium-chain alcohol dehydrogenases, catalytic domain"/>
    <property type="match status" value="1"/>
</dbReference>
<dbReference type="InterPro" id="IPR020843">
    <property type="entry name" value="ER"/>
</dbReference>
<protein>
    <submittedName>
        <fullName evidence="3">NADP-dependent oxidoreductase</fullName>
    </submittedName>
</protein>
<feature type="domain" description="Enoyl reductase (ER)" evidence="2">
    <location>
        <begin position="15"/>
        <end position="312"/>
    </location>
</feature>
<dbReference type="Pfam" id="PF13602">
    <property type="entry name" value="ADH_zinc_N_2"/>
    <property type="match status" value="1"/>
</dbReference>
<gene>
    <name evidence="3" type="ORF">F0L68_34195</name>
</gene>
<dbReference type="EMBL" id="VUOB01000072">
    <property type="protein sequence ID" value="KAA2252818.1"/>
    <property type="molecule type" value="Genomic_DNA"/>
</dbReference>
<comment type="caution">
    <text evidence="3">The sequence shown here is derived from an EMBL/GenBank/DDBJ whole genome shotgun (WGS) entry which is preliminary data.</text>
</comment>
<keyword evidence="4" id="KW-1185">Reference proteome</keyword>
<dbReference type="SUPFAM" id="SSF50129">
    <property type="entry name" value="GroES-like"/>
    <property type="match status" value="1"/>
</dbReference>
<proteinExistence type="predicted"/>
<dbReference type="CDD" id="cd05289">
    <property type="entry name" value="MDR_like_2"/>
    <property type="match status" value="1"/>
</dbReference>
<dbReference type="InterPro" id="IPR013154">
    <property type="entry name" value="ADH-like_N"/>
</dbReference>
<name>A0A5B2WPG1_9PSEU</name>
<dbReference type="Gene3D" id="3.40.50.720">
    <property type="entry name" value="NAD(P)-binding Rossmann-like Domain"/>
    <property type="match status" value="1"/>
</dbReference>
<dbReference type="AlphaFoldDB" id="A0A5B2WPG1"/>
<evidence type="ECO:0000313" key="4">
    <source>
        <dbReference type="Proteomes" id="UP000323454"/>
    </source>
</evidence>
<evidence type="ECO:0000259" key="2">
    <source>
        <dbReference type="SMART" id="SM00829"/>
    </source>
</evidence>
<dbReference type="SMART" id="SM00829">
    <property type="entry name" value="PKS_ER"/>
    <property type="match status" value="1"/>
</dbReference>
<dbReference type="InterPro" id="IPR011032">
    <property type="entry name" value="GroES-like_sf"/>
</dbReference>
<reference evidence="3 4" key="2">
    <citation type="submission" date="2019-09" db="EMBL/GenBank/DDBJ databases">
        <authorList>
            <person name="Jin C."/>
        </authorList>
    </citation>
    <scope>NUCLEOTIDE SEQUENCE [LARGE SCALE GENOMIC DNA]</scope>
    <source>
        <strain evidence="3 4">AN110305</strain>
    </source>
</reference>
<organism evidence="3 4">
    <name type="scientific">Solihabitans fulvus</name>
    <dbReference type="NCBI Taxonomy" id="1892852"/>
    <lineage>
        <taxon>Bacteria</taxon>
        <taxon>Bacillati</taxon>
        <taxon>Actinomycetota</taxon>
        <taxon>Actinomycetes</taxon>
        <taxon>Pseudonocardiales</taxon>
        <taxon>Pseudonocardiaceae</taxon>
        <taxon>Solihabitans</taxon>
    </lineage>
</organism>
<dbReference type="PANTHER" id="PTHR44154">
    <property type="entry name" value="QUINONE OXIDOREDUCTASE"/>
    <property type="match status" value="1"/>
</dbReference>
<evidence type="ECO:0000313" key="3">
    <source>
        <dbReference type="EMBL" id="KAA2252818.1"/>
    </source>
</evidence>
<dbReference type="SUPFAM" id="SSF51735">
    <property type="entry name" value="NAD(P)-binding Rossmann-fold domains"/>
    <property type="match status" value="1"/>
</dbReference>
<dbReference type="InterPro" id="IPR051603">
    <property type="entry name" value="Zinc-ADH_QOR/CCCR"/>
</dbReference>
<dbReference type="GO" id="GO:0016491">
    <property type="term" value="F:oxidoreductase activity"/>
    <property type="evidence" value="ECO:0007669"/>
    <property type="project" value="InterPro"/>
</dbReference>